<evidence type="ECO:0000256" key="1">
    <source>
        <dbReference type="SAM" id="Phobius"/>
    </source>
</evidence>
<dbReference type="InterPro" id="IPR015402">
    <property type="entry name" value="DUF1980"/>
</dbReference>
<feature type="transmembrane region" description="Helical" evidence="1">
    <location>
        <begin position="12"/>
        <end position="29"/>
    </location>
</feature>
<dbReference type="InterPro" id="IPR048493">
    <property type="entry name" value="DUF1980_N"/>
</dbReference>
<reference evidence="4" key="1">
    <citation type="submission" date="2014-07" db="EMBL/GenBank/DDBJ databases">
        <authorList>
            <person name="Hornung V.Bastian."/>
        </authorList>
    </citation>
    <scope>NUCLEOTIDE SEQUENCE</scope>
    <source>
        <strain evidence="4">PCE-S</strain>
    </source>
</reference>
<dbReference type="OrthoDB" id="9770408at2"/>
<evidence type="ECO:0000313" key="6">
    <source>
        <dbReference type="Proteomes" id="UP000054623"/>
    </source>
</evidence>
<keyword evidence="1" id="KW-0472">Membrane</keyword>
<protein>
    <submittedName>
        <fullName evidence="4">TIGR03943 protein</fullName>
    </submittedName>
</protein>
<feature type="domain" description="DUF1980" evidence="3">
    <location>
        <begin position="152"/>
        <end position="286"/>
    </location>
</feature>
<dbReference type="NCBIfam" id="TIGR03943">
    <property type="entry name" value="TIGR03943 family putative permease subunit"/>
    <property type="match status" value="1"/>
</dbReference>
<dbReference type="Proteomes" id="UP000054623">
    <property type="component" value="Unassembled WGS sequence"/>
</dbReference>
<dbReference type="InterPro" id="IPR048447">
    <property type="entry name" value="DUF1980_C"/>
</dbReference>
<dbReference type="EMBL" id="LOCK01000002">
    <property type="protein sequence ID" value="KTE93270.1"/>
    <property type="molecule type" value="Genomic_DNA"/>
</dbReference>
<dbReference type="AlphaFoldDB" id="A0A098AUJ8"/>
<dbReference type="RefSeq" id="WP_015942544.1">
    <property type="nucleotide sequence ID" value="NZ_CABKQQ010000054.1"/>
</dbReference>
<proteinExistence type="predicted"/>
<dbReference type="PATRIC" id="fig|49338.4.peg.214"/>
<dbReference type="Pfam" id="PF09323">
    <property type="entry name" value="DUF1980"/>
    <property type="match status" value="1"/>
</dbReference>
<organism evidence="4">
    <name type="scientific">Desulfitobacterium hafniense</name>
    <name type="common">Desulfitobacterium frappieri</name>
    <dbReference type="NCBI Taxonomy" id="49338"/>
    <lineage>
        <taxon>Bacteria</taxon>
        <taxon>Bacillati</taxon>
        <taxon>Bacillota</taxon>
        <taxon>Clostridia</taxon>
        <taxon>Eubacteriales</taxon>
        <taxon>Desulfitobacteriaceae</taxon>
        <taxon>Desulfitobacterium</taxon>
    </lineage>
</organism>
<feature type="transmembrane region" description="Helical" evidence="1">
    <location>
        <begin position="75"/>
        <end position="92"/>
    </location>
</feature>
<keyword evidence="1" id="KW-0812">Transmembrane</keyword>
<dbReference type="PANTHER" id="PTHR40047:SF1">
    <property type="entry name" value="UPF0703 PROTEIN YCGQ"/>
    <property type="match status" value="1"/>
</dbReference>
<feature type="transmembrane region" description="Helical" evidence="1">
    <location>
        <begin position="44"/>
        <end position="63"/>
    </location>
</feature>
<evidence type="ECO:0000259" key="3">
    <source>
        <dbReference type="Pfam" id="PF21537"/>
    </source>
</evidence>
<dbReference type="PANTHER" id="PTHR40047">
    <property type="entry name" value="UPF0703 PROTEIN YCGQ"/>
    <property type="match status" value="1"/>
</dbReference>
<dbReference type="InterPro" id="IPR052955">
    <property type="entry name" value="UPF0703_membrane_permease"/>
</dbReference>
<name>A0A098AUJ8_DESHA</name>
<sequence length="287" mass="31873">MPAKAFNPQIFLEFLCYCVFGGLIFYLVSSEKYLTYVTPRLKPYLYFTSIVMGVWALTALGRLFRPQHKLRSAHCFVLVIPIVLLLLPHAPVSASNLSGNYIGGSAFSNRSGQSALSMQNDLSITIEDASSPEDKVQAEIIQEPLAGLPAGAYVSELPGLDMGNKRITVAHEDFSMWLTEMYTNIEKYQGYTVVMTGFVFNDPEFLKEDEFVPARLMMSCCVGDLAPAGILCKYDQADQLQAESWVTVEGTLTLGQHEYDGVLSDEPQIRVTKITPAEAVEGYIYPY</sequence>
<dbReference type="EMBL" id="LK996017">
    <property type="protein sequence ID" value="CDX00088.1"/>
    <property type="molecule type" value="Genomic_DNA"/>
</dbReference>
<reference evidence="5 6" key="2">
    <citation type="submission" date="2015-12" db="EMBL/GenBank/DDBJ databases">
        <title>Draft Genome Sequence of Desulfitobacterium hafniense Strain DH, a Sulfate-reducing Bacterium Isolated from Paddy Soils.</title>
        <authorList>
            <person name="Bao P."/>
            <person name="Zhang X."/>
            <person name="Li G."/>
        </authorList>
    </citation>
    <scope>NUCLEOTIDE SEQUENCE [LARGE SCALE GENOMIC DNA]</scope>
    <source>
        <strain evidence="5 6">DH</strain>
    </source>
</reference>
<keyword evidence="1" id="KW-1133">Transmembrane helix</keyword>
<feature type="domain" description="DUF1980" evidence="2">
    <location>
        <begin position="12"/>
        <end position="101"/>
    </location>
</feature>
<dbReference type="Pfam" id="PF21537">
    <property type="entry name" value="DUF1980_C"/>
    <property type="match status" value="1"/>
</dbReference>
<evidence type="ECO:0000313" key="5">
    <source>
        <dbReference type="EMBL" id="KTE93270.1"/>
    </source>
</evidence>
<evidence type="ECO:0000259" key="2">
    <source>
        <dbReference type="Pfam" id="PF09323"/>
    </source>
</evidence>
<accession>A0A098AUJ8</accession>
<evidence type="ECO:0000313" key="4">
    <source>
        <dbReference type="EMBL" id="CDX00088.1"/>
    </source>
</evidence>
<gene>
    <name evidence="5" type="ORF">AT727_14760</name>
    <name evidence="4" type="ORF">DPCES_0201</name>
</gene>